<keyword evidence="2" id="KW-1185">Reference proteome</keyword>
<gene>
    <name evidence="1" type="ORF">QR297_16935</name>
</gene>
<organism evidence="1 2">
    <name type="scientific">Pseudomonas shirazica</name>
    <dbReference type="NCBI Taxonomy" id="1940636"/>
    <lineage>
        <taxon>Bacteria</taxon>
        <taxon>Pseudomonadati</taxon>
        <taxon>Pseudomonadota</taxon>
        <taxon>Gammaproteobacteria</taxon>
        <taxon>Pseudomonadales</taxon>
        <taxon>Pseudomonadaceae</taxon>
        <taxon>Pseudomonas</taxon>
    </lineage>
</organism>
<dbReference type="RefSeq" id="WP_309668813.1">
    <property type="nucleotide sequence ID" value="NZ_CP127845.1"/>
</dbReference>
<evidence type="ECO:0000313" key="2">
    <source>
        <dbReference type="Proteomes" id="UP001258940"/>
    </source>
</evidence>
<reference evidence="1 2" key="1">
    <citation type="journal article" date="2023" name="J Bioinform Genom">
        <title>Complete genome sequence of the bacterium Pseudomonas shirazica hy376 from natural waters of algiers.</title>
        <authorList>
            <person name="Haffaressas Y."/>
            <person name="Seghouani N."/>
            <person name="Arzamasceva V.O."/>
            <person name="Tepeeva A.N."/>
            <person name="Vasilenko O.V."/>
        </authorList>
    </citation>
    <scope>NUCLEOTIDE SEQUENCE [LARGE SCALE GENOMIC DNA]</scope>
    <source>
        <strain evidence="1 2">HY376</strain>
    </source>
</reference>
<accession>A0ABY9SK55</accession>
<name>A0ABY9SK55_9PSED</name>
<proteinExistence type="predicted"/>
<evidence type="ECO:0000313" key="1">
    <source>
        <dbReference type="EMBL" id="WMY83650.1"/>
    </source>
</evidence>
<protein>
    <submittedName>
        <fullName evidence="1">Uncharacterized protein</fullName>
    </submittedName>
</protein>
<dbReference type="EMBL" id="CP127845">
    <property type="protein sequence ID" value="WMY83650.1"/>
    <property type="molecule type" value="Genomic_DNA"/>
</dbReference>
<dbReference type="Proteomes" id="UP001258940">
    <property type="component" value="Chromosome"/>
</dbReference>
<sequence length="268" mass="30459">MVTNATPSSLAEHKVIELRKSGLSIKKIMEMTGLPERRVKELSKSVEKPKKAPKISTKSATPSTKSIERVLTLASRNHGIRDYEFRSILHEEYGSSWDTSKGCYISNYSSTTIKWIKSQVQERATGRATNVIFVMDWVDEKSPRSGFNFLCSAANDLMRRIAEYVTEYMAVHGTRDGDDSEAAVLARRKQRYAATQHLLKLTVPGYGPEPLEKLMDRSLRLIGELEGCPDIPFSKSVHEKLKPDEKDYFPEPSRQDHFLDYVEAQGWI</sequence>